<gene>
    <name evidence="1" type="ORF">HPKE_11590</name>
</gene>
<evidence type="ECO:0000313" key="1">
    <source>
        <dbReference type="EMBL" id="BCI58904.1"/>
    </source>
</evidence>
<accession>A0A7G1HRQ8</accession>
<organism evidence="1">
    <name type="scientific">Helicobacter pylori</name>
    <name type="common">Campylobacter pylori</name>
    <dbReference type="NCBI Taxonomy" id="210"/>
    <lineage>
        <taxon>Bacteria</taxon>
        <taxon>Pseudomonadati</taxon>
        <taxon>Campylobacterota</taxon>
        <taxon>Epsilonproteobacteria</taxon>
        <taxon>Campylobacterales</taxon>
        <taxon>Helicobacteraceae</taxon>
        <taxon>Helicobacter</taxon>
    </lineage>
</organism>
<sequence length="151" mass="17335">MKNPRLYRKSKQKEGTKRMEFLLDVRCVQILNDLKTRHNKSYTKIVENLILNSQISFYKQQKITSALGSLAMLYSSLNATCSNFNQIDYHLNNAALLGENVIHLGLLQDIETQLKAWSEKTKILNLAIKKSAFIVAHCLKGDKKFFKGMNL</sequence>
<proteinExistence type="predicted"/>
<protein>
    <submittedName>
        <fullName evidence="1">Mobilization protein</fullName>
    </submittedName>
</protein>
<reference evidence="1" key="1">
    <citation type="submission" date="2020-07" db="EMBL/GenBank/DDBJ databases">
        <title>Genome sequencing reveals virulence potentials of Helicobacter pylori strain KE21 isolated from a Kenyan patient with gastric signet ring cell carcinoma.</title>
        <authorList>
            <person name="Mwangi C.N."/>
            <person name="Njoroge S."/>
            <person name="Kabamba T.E."/>
            <person name="Matsumoto T."/>
            <person name="Nyerere A."/>
            <person name="Devani S."/>
            <person name="Rajula A."/>
            <person name="Moloo Z."/>
            <person name="Revathi G."/>
            <person name="Yamaoka Y."/>
        </authorList>
    </citation>
    <scope>NUCLEOTIDE SEQUENCE</scope>
    <source>
        <strain evidence="1">HpKE21</strain>
    </source>
</reference>
<name>A0A7G1HRQ8_HELPX</name>
<dbReference type="EMBL" id="AP023320">
    <property type="protein sequence ID" value="BCI58904.1"/>
    <property type="molecule type" value="Genomic_DNA"/>
</dbReference>
<dbReference type="AlphaFoldDB" id="A0A7G1HRQ8"/>